<dbReference type="AlphaFoldDB" id="A0A0C9UVW3"/>
<feature type="region of interest" description="Disordered" evidence="1">
    <location>
        <begin position="64"/>
        <end position="86"/>
    </location>
</feature>
<evidence type="ECO:0000256" key="1">
    <source>
        <dbReference type="SAM" id="MobiDB-lite"/>
    </source>
</evidence>
<feature type="region of interest" description="Disordered" evidence="1">
    <location>
        <begin position="128"/>
        <end position="186"/>
    </location>
</feature>
<reference evidence="2 3" key="1">
    <citation type="submission" date="2014-06" db="EMBL/GenBank/DDBJ databases">
        <title>Evolutionary Origins and Diversification of the Mycorrhizal Mutualists.</title>
        <authorList>
            <consortium name="DOE Joint Genome Institute"/>
            <consortium name="Mycorrhizal Genomics Consortium"/>
            <person name="Kohler A."/>
            <person name="Kuo A."/>
            <person name="Nagy L.G."/>
            <person name="Floudas D."/>
            <person name="Copeland A."/>
            <person name="Barry K.W."/>
            <person name="Cichocki N."/>
            <person name="Veneault-Fourrey C."/>
            <person name="LaButti K."/>
            <person name="Lindquist E.A."/>
            <person name="Lipzen A."/>
            <person name="Lundell T."/>
            <person name="Morin E."/>
            <person name="Murat C."/>
            <person name="Riley R."/>
            <person name="Ohm R."/>
            <person name="Sun H."/>
            <person name="Tunlid A."/>
            <person name="Henrissat B."/>
            <person name="Grigoriev I.V."/>
            <person name="Hibbett D.S."/>
            <person name="Martin F."/>
        </authorList>
    </citation>
    <scope>NUCLEOTIDE SEQUENCE [LARGE SCALE GENOMIC DNA]</scope>
    <source>
        <strain evidence="2 3">SS14</strain>
    </source>
</reference>
<name>A0A0C9UVW3_SPHS4</name>
<evidence type="ECO:0000313" key="2">
    <source>
        <dbReference type="EMBL" id="KIJ33392.1"/>
    </source>
</evidence>
<evidence type="ECO:0000313" key="3">
    <source>
        <dbReference type="Proteomes" id="UP000054279"/>
    </source>
</evidence>
<accession>A0A0C9UVW3</accession>
<dbReference type="Proteomes" id="UP000054279">
    <property type="component" value="Unassembled WGS sequence"/>
</dbReference>
<protein>
    <submittedName>
        <fullName evidence="2">Uncharacterized protein</fullName>
    </submittedName>
</protein>
<organism evidence="2 3">
    <name type="scientific">Sphaerobolus stellatus (strain SS14)</name>
    <dbReference type="NCBI Taxonomy" id="990650"/>
    <lineage>
        <taxon>Eukaryota</taxon>
        <taxon>Fungi</taxon>
        <taxon>Dikarya</taxon>
        <taxon>Basidiomycota</taxon>
        <taxon>Agaricomycotina</taxon>
        <taxon>Agaricomycetes</taxon>
        <taxon>Phallomycetidae</taxon>
        <taxon>Geastrales</taxon>
        <taxon>Sphaerobolaceae</taxon>
        <taxon>Sphaerobolus</taxon>
    </lineage>
</organism>
<feature type="compositionally biased region" description="Acidic residues" evidence="1">
    <location>
        <begin position="136"/>
        <end position="151"/>
    </location>
</feature>
<gene>
    <name evidence="2" type="ORF">M422DRAFT_264656</name>
</gene>
<feature type="compositionally biased region" description="Polar residues" evidence="1">
    <location>
        <begin position="65"/>
        <end position="86"/>
    </location>
</feature>
<dbReference type="EMBL" id="KN837213">
    <property type="protein sequence ID" value="KIJ33392.1"/>
    <property type="molecule type" value="Genomic_DNA"/>
</dbReference>
<sequence>MHAAFGDKSNDLKIQECGKPLMETISLIHWCLKHLEEGNDVKLVELVRMWVESLSDTAKAVGAKSNGTDQATKAANHNARATQTSDTLRKKYKYVSNDGSEYDIDPEGQARHEVTTAVIVSEDKAFIEEASGSSESDTDLSEDDIGNDELADILPCKTESGTKKAREAAQQASNVINESLPKKYKH</sequence>
<dbReference type="HOGENOM" id="CLU_1455260_0_0_1"/>
<keyword evidence="3" id="KW-1185">Reference proteome</keyword>
<proteinExistence type="predicted"/>